<dbReference type="Pfam" id="PF01541">
    <property type="entry name" value="GIY-YIG"/>
    <property type="match status" value="1"/>
</dbReference>
<dbReference type="SUPFAM" id="SSF82771">
    <property type="entry name" value="GIY-YIG endonuclease"/>
    <property type="match status" value="1"/>
</dbReference>
<dbReference type="Gene3D" id="3.40.1440.10">
    <property type="entry name" value="GIY-YIG endonuclease"/>
    <property type="match status" value="1"/>
</dbReference>
<gene>
    <name evidence="2" type="ORF">BACVE_001641</name>
</gene>
<dbReference type="AlphaFoldDB" id="A0A411A1H1"/>
<accession>A0A411A1H1</accession>
<organism evidence="2 3">
    <name type="scientific">Bacillus velezensis</name>
    <dbReference type="NCBI Taxonomy" id="492670"/>
    <lineage>
        <taxon>Bacteria</taxon>
        <taxon>Bacillati</taxon>
        <taxon>Bacillota</taxon>
        <taxon>Bacilli</taxon>
        <taxon>Bacillales</taxon>
        <taxon>Bacillaceae</taxon>
        <taxon>Bacillus</taxon>
        <taxon>Bacillus amyloliquefaciens group</taxon>
    </lineage>
</organism>
<dbReference type="InterPro" id="IPR050190">
    <property type="entry name" value="UPF0213_domain"/>
</dbReference>
<evidence type="ECO:0000313" key="3">
    <source>
        <dbReference type="Proteomes" id="UP000587477"/>
    </source>
</evidence>
<evidence type="ECO:0000256" key="1">
    <source>
        <dbReference type="ARBA" id="ARBA00007435"/>
    </source>
</evidence>
<name>A0A411A1H1_BACVE</name>
<reference evidence="3" key="1">
    <citation type="submission" date="2020-10" db="EMBL/GenBank/DDBJ databases">
        <title>Complete genome sequence of Bacillus velezensis NST6.</title>
        <authorList>
            <person name="Choi J."/>
        </authorList>
    </citation>
    <scope>NUCLEOTIDE SEQUENCE [LARGE SCALE GENOMIC DNA]</scope>
    <source>
        <strain evidence="3">NST6</strain>
    </source>
</reference>
<dbReference type="InterPro" id="IPR035901">
    <property type="entry name" value="GIY-YIG_endonuc_sf"/>
</dbReference>
<evidence type="ECO:0000313" key="2">
    <source>
        <dbReference type="EMBL" id="QOY26645.1"/>
    </source>
</evidence>
<dbReference type="PROSITE" id="PS50164">
    <property type="entry name" value="GIY_YIG"/>
    <property type="match status" value="1"/>
</dbReference>
<dbReference type="CDD" id="cd10456">
    <property type="entry name" value="GIY-YIG_UPF0213"/>
    <property type="match status" value="1"/>
</dbReference>
<comment type="similarity">
    <text evidence="1">Belongs to the UPF0213 family.</text>
</comment>
<dbReference type="InterPro" id="IPR000305">
    <property type="entry name" value="GIY-YIG_endonuc"/>
</dbReference>
<dbReference type="RefSeq" id="WP_063637080.1">
    <property type="nucleotide sequence ID" value="NZ_BDDG01000016.1"/>
</dbReference>
<protein>
    <submittedName>
        <fullName evidence="2">Uncharacterized protein</fullName>
    </submittedName>
</protein>
<dbReference type="PANTHER" id="PTHR34477:SF1">
    <property type="entry name" value="UPF0213 PROTEIN YHBQ"/>
    <property type="match status" value="1"/>
</dbReference>
<dbReference type="Proteomes" id="UP000587477">
    <property type="component" value="Chromosome"/>
</dbReference>
<dbReference type="SMART" id="SM00465">
    <property type="entry name" value="GIYc"/>
    <property type="match status" value="1"/>
</dbReference>
<dbReference type="EMBL" id="CP063687">
    <property type="protein sequence ID" value="QOY26645.1"/>
    <property type="molecule type" value="Genomic_DNA"/>
</dbReference>
<dbReference type="PANTHER" id="PTHR34477">
    <property type="entry name" value="UPF0213 PROTEIN YHBQ"/>
    <property type="match status" value="1"/>
</dbReference>
<sequence>METNSHFFYVLLCNDNSLYAGYTNDLQKRLKTHNEGKGAKYTRARRPVSLCHAESFETKREAMQAEYRFKQLTRKKKEQYIEEKQRSKEAVYVKTPDEF</sequence>
<proteinExistence type="inferred from homology"/>